<reference evidence="17 18" key="1">
    <citation type="submission" date="2017-02" db="EMBL/GenBank/DDBJ databases">
        <authorList>
            <person name="Peterson S.W."/>
        </authorList>
    </citation>
    <scope>NUCLEOTIDE SEQUENCE [LARGE SCALE GENOMIC DNA]</scope>
    <source>
        <strain evidence="17 18">ATCC BAA-1030</strain>
    </source>
</reference>
<feature type="binding site" evidence="12 13">
    <location>
        <position position="10"/>
    </location>
    <ligand>
        <name>ATP</name>
        <dbReference type="ChEBI" id="CHEBI:30616"/>
    </ligand>
</feature>
<dbReference type="GO" id="GO:0005524">
    <property type="term" value="F:ATP binding"/>
    <property type="evidence" value="ECO:0007669"/>
    <property type="project" value="UniProtKB-UniRule"/>
</dbReference>
<dbReference type="PROSITE" id="PS00469">
    <property type="entry name" value="NDPK"/>
    <property type="match status" value="1"/>
</dbReference>
<feature type="binding site" evidence="12 13">
    <location>
        <position position="86"/>
    </location>
    <ligand>
        <name>ATP</name>
        <dbReference type="ChEBI" id="CHEBI:30616"/>
    </ligand>
</feature>
<dbReference type="HAMAP" id="MF_00451">
    <property type="entry name" value="NDP_kinase"/>
    <property type="match status" value="1"/>
</dbReference>
<dbReference type="GO" id="GO:0046872">
    <property type="term" value="F:metal ion binding"/>
    <property type="evidence" value="ECO:0007669"/>
    <property type="project" value="UniProtKB-KW"/>
</dbReference>
<dbReference type="InterPro" id="IPR036850">
    <property type="entry name" value="NDK-like_dom_sf"/>
</dbReference>
<feature type="binding site" evidence="12">
    <location>
        <position position="113"/>
    </location>
    <ligand>
        <name>ATP</name>
        <dbReference type="ChEBI" id="CHEBI:30616"/>
    </ligand>
</feature>
<dbReference type="CDD" id="cd04413">
    <property type="entry name" value="NDPk_I"/>
    <property type="match status" value="1"/>
</dbReference>
<organism evidence="17 18">
    <name type="scientific">Pilibacter termitis</name>
    <dbReference type="NCBI Taxonomy" id="263852"/>
    <lineage>
        <taxon>Bacteria</taxon>
        <taxon>Bacillati</taxon>
        <taxon>Bacillota</taxon>
        <taxon>Bacilli</taxon>
        <taxon>Lactobacillales</taxon>
        <taxon>Enterococcaceae</taxon>
        <taxon>Pilibacter</taxon>
    </lineage>
</organism>
<evidence type="ECO:0000256" key="2">
    <source>
        <dbReference type="ARBA" id="ARBA00008142"/>
    </source>
</evidence>
<evidence type="ECO:0000256" key="4">
    <source>
        <dbReference type="ARBA" id="ARBA00017632"/>
    </source>
</evidence>
<keyword evidence="12" id="KW-0963">Cytoplasm</keyword>
<dbReference type="GO" id="GO:0006241">
    <property type="term" value="P:CTP biosynthetic process"/>
    <property type="evidence" value="ECO:0007669"/>
    <property type="project" value="UniProtKB-UniRule"/>
</dbReference>
<dbReference type="NCBIfam" id="NF001908">
    <property type="entry name" value="PRK00668.1"/>
    <property type="match status" value="1"/>
</dbReference>
<feature type="active site" description="Pros-phosphohistidine intermediate" evidence="12 13">
    <location>
        <position position="120"/>
    </location>
</feature>
<comment type="subcellular location">
    <subcellularLocation>
        <location evidence="12">Cytoplasm</location>
    </subcellularLocation>
</comment>
<evidence type="ECO:0000256" key="14">
    <source>
        <dbReference type="RuleBase" id="RU004011"/>
    </source>
</evidence>
<evidence type="ECO:0000256" key="7">
    <source>
        <dbReference type="ARBA" id="ARBA00022741"/>
    </source>
</evidence>
<dbReference type="PRINTS" id="PR01243">
    <property type="entry name" value="NUCDPKINASE"/>
</dbReference>
<feature type="binding site" evidence="12 13">
    <location>
        <position position="92"/>
    </location>
    <ligand>
        <name>ATP</name>
        <dbReference type="ChEBI" id="CHEBI:30616"/>
    </ligand>
</feature>
<proteinExistence type="inferred from homology"/>
<keyword evidence="10 12" id="KW-0460">Magnesium</keyword>
<comment type="catalytic activity">
    <reaction evidence="12 15">
        <text>a 2'-deoxyribonucleoside 5'-diphosphate + ATP = a 2'-deoxyribonucleoside 5'-triphosphate + ADP</text>
        <dbReference type="Rhea" id="RHEA:44640"/>
        <dbReference type="ChEBI" id="CHEBI:30616"/>
        <dbReference type="ChEBI" id="CHEBI:61560"/>
        <dbReference type="ChEBI" id="CHEBI:73316"/>
        <dbReference type="ChEBI" id="CHEBI:456216"/>
        <dbReference type="EC" id="2.7.4.6"/>
    </reaction>
</comment>
<evidence type="ECO:0000256" key="6">
    <source>
        <dbReference type="ARBA" id="ARBA00022723"/>
    </source>
</evidence>
<dbReference type="SMART" id="SM00562">
    <property type="entry name" value="NDK"/>
    <property type="match status" value="1"/>
</dbReference>
<evidence type="ECO:0000256" key="3">
    <source>
        <dbReference type="ARBA" id="ARBA00012966"/>
    </source>
</evidence>
<dbReference type="RefSeq" id="WP_200806703.1">
    <property type="nucleotide sequence ID" value="NZ_FUXI01000005.1"/>
</dbReference>
<dbReference type="InterPro" id="IPR023005">
    <property type="entry name" value="Nucleoside_diP_kinase_AS"/>
</dbReference>
<comment type="subunit">
    <text evidence="12">Homotetramer.</text>
</comment>
<dbReference type="SUPFAM" id="SSF54919">
    <property type="entry name" value="Nucleoside diphosphate kinase, NDK"/>
    <property type="match status" value="1"/>
</dbReference>
<keyword evidence="5 12" id="KW-0808">Transferase</keyword>
<keyword evidence="7 12" id="KW-0547">Nucleotide-binding</keyword>
<comment type="cofactor">
    <cofactor evidence="1 12">
        <name>Mg(2+)</name>
        <dbReference type="ChEBI" id="CHEBI:18420"/>
    </cofactor>
</comment>
<dbReference type="GO" id="GO:0006228">
    <property type="term" value="P:UTP biosynthetic process"/>
    <property type="evidence" value="ECO:0007669"/>
    <property type="project" value="UniProtKB-UniRule"/>
</dbReference>
<evidence type="ECO:0000259" key="16">
    <source>
        <dbReference type="SMART" id="SM00562"/>
    </source>
</evidence>
<dbReference type="FunFam" id="3.30.70.141:FF:000003">
    <property type="entry name" value="Nucleoside diphosphate kinase"/>
    <property type="match status" value="1"/>
</dbReference>
<dbReference type="Proteomes" id="UP000190328">
    <property type="component" value="Unassembled WGS sequence"/>
</dbReference>
<comment type="catalytic activity">
    <reaction evidence="12">
        <text>a ribonucleoside 5'-diphosphate + ATP = a ribonucleoside 5'-triphosphate + ADP</text>
        <dbReference type="Rhea" id="RHEA:18113"/>
        <dbReference type="ChEBI" id="CHEBI:30616"/>
        <dbReference type="ChEBI" id="CHEBI:57930"/>
        <dbReference type="ChEBI" id="CHEBI:61557"/>
        <dbReference type="ChEBI" id="CHEBI:456216"/>
        <dbReference type="EC" id="2.7.4.6"/>
    </reaction>
</comment>
<dbReference type="Gene3D" id="3.30.70.141">
    <property type="entry name" value="Nucleoside diphosphate kinase-like domain"/>
    <property type="match status" value="1"/>
</dbReference>
<feature type="binding site" evidence="12 13">
    <location>
        <position position="58"/>
    </location>
    <ligand>
        <name>ATP</name>
        <dbReference type="ChEBI" id="CHEBI:30616"/>
    </ligand>
</feature>
<keyword evidence="18" id="KW-1185">Reference proteome</keyword>
<gene>
    <name evidence="12" type="primary">ndk</name>
    <name evidence="17" type="ORF">SAMN02745116_00642</name>
</gene>
<dbReference type="GO" id="GO:0005737">
    <property type="term" value="C:cytoplasm"/>
    <property type="evidence" value="ECO:0007669"/>
    <property type="project" value="UniProtKB-SubCell"/>
</dbReference>
<keyword evidence="8 12" id="KW-0418">Kinase</keyword>
<comment type="function">
    <text evidence="12">Major role in the synthesis of nucleoside triphosphates other than ATP. The ATP gamma phosphate is transferred to the NDP beta phosphate via a ping-pong mechanism, using a phosphorylated active-site intermediate.</text>
</comment>
<evidence type="ECO:0000256" key="8">
    <source>
        <dbReference type="ARBA" id="ARBA00022777"/>
    </source>
</evidence>
<keyword evidence="11 12" id="KW-0546">Nucleotide metabolism</keyword>
<evidence type="ECO:0000256" key="15">
    <source>
        <dbReference type="RuleBase" id="RU004013"/>
    </source>
</evidence>
<comment type="similarity">
    <text evidence="2 12 13 14">Belongs to the NDK family.</text>
</comment>
<evidence type="ECO:0000313" key="18">
    <source>
        <dbReference type="Proteomes" id="UP000190328"/>
    </source>
</evidence>
<evidence type="ECO:0000256" key="13">
    <source>
        <dbReference type="PROSITE-ProRule" id="PRU00706"/>
    </source>
</evidence>
<dbReference type="InterPro" id="IPR034907">
    <property type="entry name" value="NDK-like_dom"/>
</dbReference>
<feature type="domain" description="Nucleoside diphosphate kinase-like" evidence="16">
    <location>
        <begin position="2"/>
        <end position="139"/>
    </location>
</feature>
<name>A0A1T4LDZ0_9ENTE</name>
<evidence type="ECO:0000256" key="12">
    <source>
        <dbReference type="HAMAP-Rule" id="MF_00451"/>
    </source>
</evidence>
<evidence type="ECO:0000313" key="17">
    <source>
        <dbReference type="EMBL" id="SJZ52989.1"/>
    </source>
</evidence>
<feature type="binding site" evidence="12 13">
    <location>
        <position position="103"/>
    </location>
    <ligand>
        <name>ATP</name>
        <dbReference type="ChEBI" id="CHEBI:30616"/>
    </ligand>
</feature>
<protein>
    <recommendedName>
        <fullName evidence="4 12">Nucleoside diphosphate kinase</fullName>
        <shortName evidence="12">NDK</shortName>
        <shortName evidence="12">NDP kinase</shortName>
        <ecNumber evidence="3 12">2.7.4.6</ecNumber>
    </recommendedName>
    <alternativeName>
        <fullName evidence="12">Nucleoside-2-P kinase</fullName>
    </alternativeName>
</protein>
<dbReference type="PROSITE" id="PS51374">
    <property type="entry name" value="NDPK_LIKE"/>
    <property type="match status" value="1"/>
</dbReference>
<keyword evidence="9 12" id="KW-0067">ATP-binding</keyword>
<sequence length="140" mass="15904">MTERTLILVKPDGVRRGLIGSVLHRIERKGYVIVEIQKCRATEEILAQHYQEHVEKSFYPELVEFMTSGDVVAIVAEGVNIIHGFRVMMGTTQPTDALPGTIRGDYGRDWDNNEIQNIVHGSDSPESAEREIKIWFPNLK</sequence>
<dbReference type="PANTHER" id="PTHR11349">
    <property type="entry name" value="NUCLEOSIDE DIPHOSPHATE KINASE"/>
    <property type="match status" value="1"/>
</dbReference>
<dbReference type="AlphaFoldDB" id="A0A1T4LDZ0"/>
<evidence type="ECO:0000256" key="10">
    <source>
        <dbReference type="ARBA" id="ARBA00022842"/>
    </source>
</evidence>
<evidence type="ECO:0000256" key="1">
    <source>
        <dbReference type="ARBA" id="ARBA00001946"/>
    </source>
</evidence>
<dbReference type="GO" id="GO:0006183">
    <property type="term" value="P:GTP biosynthetic process"/>
    <property type="evidence" value="ECO:0007669"/>
    <property type="project" value="UniProtKB-UniRule"/>
</dbReference>
<dbReference type="EMBL" id="FUXI01000005">
    <property type="protein sequence ID" value="SJZ52989.1"/>
    <property type="molecule type" value="Genomic_DNA"/>
</dbReference>
<dbReference type="STRING" id="263852.SAMN02745116_00642"/>
<feature type="binding site" evidence="13">
    <location>
        <position position="117"/>
    </location>
    <ligand>
        <name>ATP</name>
        <dbReference type="ChEBI" id="CHEBI:30616"/>
    </ligand>
</feature>
<keyword evidence="6 12" id="KW-0479">Metal-binding</keyword>
<dbReference type="EC" id="2.7.4.6" evidence="3 12"/>
<dbReference type="GO" id="GO:0004550">
    <property type="term" value="F:nucleoside diphosphate kinase activity"/>
    <property type="evidence" value="ECO:0007669"/>
    <property type="project" value="UniProtKB-UniRule"/>
</dbReference>
<evidence type="ECO:0000256" key="5">
    <source>
        <dbReference type="ARBA" id="ARBA00022679"/>
    </source>
</evidence>
<evidence type="ECO:0000256" key="9">
    <source>
        <dbReference type="ARBA" id="ARBA00022840"/>
    </source>
</evidence>
<keyword evidence="12" id="KW-0597">Phosphoprotein</keyword>
<accession>A0A1T4LDZ0</accession>
<dbReference type="InterPro" id="IPR001564">
    <property type="entry name" value="Nucleoside_diP_kinase"/>
</dbReference>
<dbReference type="Pfam" id="PF00334">
    <property type="entry name" value="NDK"/>
    <property type="match status" value="1"/>
</dbReference>
<evidence type="ECO:0000256" key="11">
    <source>
        <dbReference type="ARBA" id="ARBA00023080"/>
    </source>
</evidence>